<name>A0ABS4FS72_9BACL</name>
<dbReference type="Proteomes" id="UP001519272">
    <property type="component" value="Unassembled WGS sequence"/>
</dbReference>
<dbReference type="EMBL" id="JAGGKG010000008">
    <property type="protein sequence ID" value="MBP1905415.1"/>
    <property type="molecule type" value="Genomic_DNA"/>
</dbReference>
<evidence type="ECO:0000313" key="2">
    <source>
        <dbReference type="EMBL" id="MBP1905415.1"/>
    </source>
</evidence>
<proteinExistence type="predicted"/>
<protein>
    <recommendedName>
        <fullName evidence="1">DUF1266 domain-containing protein</fullName>
    </recommendedName>
</protein>
<keyword evidence="3" id="KW-1185">Reference proteome</keyword>
<gene>
    <name evidence="2" type="ORF">J2Z32_002045</name>
</gene>
<comment type="caution">
    <text evidence="2">The sequence shown here is derived from an EMBL/GenBank/DDBJ whole genome shotgun (WGS) entry which is preliminary data.</text>
</comment>
<dbReference type="Pfam" id="PF06889">
    <property type="entry name" value="DUF1266"/>
    <property type="match status" value="1"/>
</dbReference>
<evidence type="ECO:0000313" key="3">
    <source>
        <dbReference type="Proteomes" id="UP001519272"/>
    </source>
</evidence>
<accession>A0ABS4FS72</accession>
<feature type="domain" description="DUF1266" evidence="1">
    <location>
        <begin position="50"/>
        <end position="203"/>
    </location>
</feature>
<organism evidence="2 3">
    <name type="scientific">Paenibacillus turicensis</name>
    <dbReference type="NCBI Taxonomy" id="160487"/>
    <lineage>
        <taxon>Bacteria</taxon>
        <taxon>Bacillati</taxon>
        <taxon>Bacillota</taxon>
        <taxon>Bacilli</taxon>
        <taxon>Bacillales</taxon>
        <taxon>Paenibacillaceae</taxon>
        <taxon>Paenibacillus</taxon>
    </lineage>
</organism>
<sequence>MTIEQYDTEHFIQYLSDIWYLAEGVYRDGMRRWDELELFDRETLLNWLYKWDIEDFSSFSLQSSWLLDQGYRAEYEQYSAKLVTFPYAQRISYIEKADLGEQEQEKLRIILQYQNILSSSGILAYDYITYIGLQYFGNILGFLSKSEFQSNVIAAAKTLQSKYTNWGDCMIACIAGALFQGSADYYPNYQISKKEYMEVLHTLHDLHE</sequence>
<dbReference type="InterPro" id="IPR009677">
    <property type="entry name" value="DUF1266"/>
</dbReference>
<reference evidence="2 3" key="1">
    <citation type="submission" date="2021-03" db="EMBL/GenBank/DDBJ databases">
        <title>Genomic Encyclopedia of Type Strains, Phase IV (KMG-IV): sequencing the most valuable type-strain genomes for metagenomic binning, comparative biology and taxonomic classification.</title>
        <authorList>
            <person name="Goeker M."/>
        </authorList>
    </citation>
    <scope>NUCLEOTIDE SEQUENCE [LARGE SCALE GENOMIC DNA]</scope>
    <source>
        <strain evidence="2 3">DSM 14349</strain>
    </source>
</reference>
<evidence type="ECO:0000259" key="1">
    <source>
        <dbReference type="Pfam" id="PF06889"/>
    </source>
</evidence>
<dbReference type="RefSeq" id="WP_210089038.1">
    <property type="nucleotide sequence ID" value="NZ_JAGGKG010000008.1"/>
</dbReference>